<dbReference type="RefSeq" id="WP_323260233.1">
    <property type="nucleotide sequence ID" value="NZ_JAYGIE010000013.1"/>
</dbReference>
<proteinExistence type="predicted"/>
<dbReference type="Pfam" id="PF00535">
    <property type="entry name" value="Glycos_transf_2"/>
    <property type="match status" value="1"/>
</dbReference>
<dbReference type="EMBL" id="JAYGIE010000013">
    <property type="protein sequence ID" value="MEA5476934.1"/>
    <property type="molecule type" value="Genomic_DNA"/>
</dbReference>
<keyword evidence="3" id="KW-1185">Reference proteome</keyword>
<organism evidence="2 3">
    <name type="scientific">Pseudanabaena galeata UHCC 0370</name>
    <dbReference type="NCBI Taxonomy" id="3110310"/>
    <lineage>
        <taxon>Bacteria</taxon>
        <taxon>Bacillati</taxon>
        <taxon>Cyanobacteriota</taxon>
        <taxon>Cyanophyceae</taxon>
        <taxon>Pseudanabaenales</taxon>
        <taxon>Pseudanabaenaceae</taxon>
        <taxon>Pseudanabaena</taxon>
    </lineage>
</organism>
<dbReference type="InterPro" id="IPR001173">
    <property type="entry name" value="Glyco_trans_2-like"/>
</dbReference>
<comment type="caution">
    <text evidence="2">The sequence shown here is derived from an EMBL/GenBank/DDBJ whole genome shotgun (WGS) entry which is preliminary data.</text>
</comment>
<keyword evidence="2" id="KW-0808">Transferase</keyword>
<dbReference type="InterPro" id="IPR029044">
    <property type="entry name" value="Nucleotide-diphossugar_trans"/>
</dbReference>
<protein>
    <submittedName>
        <fullName evidence="2">Glycosyltransferase family 2 protein</fullName>
        <ecNumber evidence="2">2.4.-.-</ecNumber>
    </submittedName>
</protein>
<evidence type="ECO:0000313" key="3">
    <source>
        <dbReference type="Proteomes" id="UP001301388"/>
    </source>
</evidence>
<name>A0ABU5TF99_9CYAN</name>
<dbReference type="Gene3D" id="3.90.550.10">
    <property type="entry name" value="Spore Coat Polysaccharide Biosynthesis Protein SpsA, Chain A"/>
    <property type="match status" value="1"/>
</dbReference>
<dbReference type="SUPFAM" id="SSF53448">
    <property type="entry name" value="Nucleotide-diphospho-sugar transferases"/>
    <property type="match status" value="1"/>
</dbReference>
<dbReference type="PANTHER" id="PTHR22916">
    <property type="entry name" value="GLYCOSYLTRANSFERASE"/>
    <property type="match status" value="1"/>
</dbReference>
<keyword evidence="2" id="KW-0328">Glycosyltransferase</keyword>
<evidence type="ECO:0000259" key="1">
    <source>
        <dbReference type="Pfam" id="PF00535"/>
    </source>
</evidence>
<sequence length="334" mass="38717">MALVNTALTLQDLPAPPEGKTGWPWTVQTEVLPDKMPDGSDWSRISVVTPNYNYGHFIEETIRSVLLQGYPNLEYIIIDGGSTDNSIEIIKKYETWLAYWISEKDQGQSNAINKGLEKCTGEIFNWINSDDFLEIGVLQNISTEFKNFDVLAGKVKDFREINKPEQIHIHHNLSAINLIQSKCPYHQPGIWLRTEAIRKIGVFREELHLSFDWELTIRYLTHFPNVTYTKSVLVNFRLHSKSKTNIDYSEILKERTISLANILCDGQYKKLDKYIEAYLKTQLWYSDLKKITTSLELSKQKKILQIIQYACEEPNIRISRFTLGAIRRLLISDI</sequence>
<accession>A0ABU5TF99</accession>
<evidence type="ECO:0000313" key="2">
    <source>
        <dbReference type="EMBL" id="MEA5476934.1"/>
    </source>
</evidence>
<gene>
    <name evidence="2" type="ORF">VB774_04805</name>
</gene>
<dbReference type="Proteomes" id="UP001301388">
    <property type="component" value="Unassembled WGS sequence"/>
</dbReference>
<dbReference type="EC" id="2.4.-.-" evidence="2"/>
<reference evidence="2 3" key="1">
    <citation type="submission" date="2023-12" db="EMBL/GenBank/DDBJ databases">
        <title>Baltic Sea Cyanobacteria.</title>
        <authorList>
            <person name="Delbaje E."/>
            <person name="Fewer D.P."/>
            <person name="Shishido T.K."/>
        </authorList>
    </citation>
    <scope>NUCLEOTIDE SEQUENCE [LARGE SCALE GENOMIC DNA]</scope>
    <source>
        <strain evidence="2 3">UHCC 0370</strain>
    </source>
</reference>
<feature type="domain" description="Glycosyltransferase 2-like" evidence="1">
    <location>
        <begin position="46"/>
        <end position="170"/>
    </location>
</feature>
<dbReference type="PANTHER" id="PTHR22916:SF65">
    <property type="entry name" value="SLR1065 PROTEIN"/>
    <property type="match status" value="1"/>
</dbReference>
<dbReference type="CDD" id="cd06433">
    <property type="entry name" value="GT_2_WfgS_like"/>
    <property type="match status" value="1"/>
</dbReference>
<dbReference type="GO" id="GO:0016757">
    <property type="term" value="F:glycosyltransferase activity"/>
    <property type="evidence" value="ECO:0007669"/>
    <property type="project" value="UniProtKB-KW"/>
</dbReference>